<accession>A0A849HMI6</accession>
<dbReference type="RefSeq" id="WP_171245009.1">
    <property type="nucleotide sequence ID" value="NZ_JABEPQ010000005.1"/>
</dbReference>
<organism evidence="2 3">
    <name type="scientific">Knoellia koreensis</name>
    <dbReference type="NCBI Taxonomy" id="2730921"/>
    <lineage>
        <taxon>Bacteria</taxon>
        <taxon>Bacillati</taxon>
        <taxon>Actinomycetota</taxon>
        <taxon>Actinomycetes</taxon>
        <taxon>Micrococcales</taxon>
        <taxon>Intrasporangiaceae</taxon>
        <taxon>Knoellia</taxon>
    </lineage>
</organism>
<feature type="transmembrane region" description="Helical" evidence="1">
    <location>
        <begin position="52"/>
        <end position="72"/>
    </location>
</feature>
<keyword evidence="1" id="KW-1133">Transmembrane helix</keyword>
<reference evidence="2 3" key="1">
    <citation type="submission" date="2020-04" db="EMBL/GenBank/DDBJ databases">
        <title>Knoellia sp. isolate from air conditioner.</title>
        <authorList>
            <person name="Chea S."/>
            <person name="Kim D.-U."/>
        </authorList>
    </citation>
    <scope>NUCLEOTIDE SEQUENCE [LARGE SCALE GENOMIC DNA]</scope>
    <source>
        <strain evidence="2 3">DB2414S</strain>
    </source>
</reference>
<dbReference type="EMBL" id="JABEPQ010000005">
    <property type="protein sequence ID" value="NNM47883.1"/>
    <property type="molecule type" value="Genomic_DNA"/>
</dbReference>
<feature type="transmembrane region" description="Helical" evidence="1">
    <location>
        <begin position="12"/>
        <end position="32"/>
    </location>
</feature>
<name>A0A849HMI6_9MICO</name>
<evidence type="ECO:0000313" key="2">
    <source>
        <dbReference type="EMBL" id="NNM47883.1"/>
    </source>
</evidence>
<dbReference type="Proteomes" id="UP000588586">
    <property type="component" value="Unassembled WGS sequence"/>
</dbReference>
<evidence type="ECO:0000313" key="3">
    <source>
        <dbReference type="Proteomes" id="UP000588586"/>
    </source>
</evidence>
<proteinExistence type="predicted"/>
<keyword evidence="1" id="KW-0812">Transmembrane</keyword>
<gene>
    <name evidence="2" type="ORF">HJG52_18005</name>
</gene>
<comment type="caution">
    <text evidence="2">The sequence shown here is derived from an EMBL/GenBank/DDBJ whole genome shotgun (WGS) entry which is preliminary data.</text>
</comment>
<keyword evidence="3" id="KW-1185">Reference proteome</keyword>
<protein>
    <submittedName>
        <fullName evidence="2">Uncharacterized protein</fullName>
    </submittedName>
</protein>
<evidence type="ECO:0000256" key="1">
    <source>
        <dbReference type="SAM" id="Phobius"/>
    </source>
</evidence>
<sequence>MNPTRRRHPNFMAFIGTGVVIGFIVGSAVAYFVPGNTTQFGRVYSDTTSVMFMGIVGAFLFGLLAAVLAVLLDRRR</sequence>
<keyword evidence="1" id="KW-0472">Membrane</keyword>
<dbReference type="AlphaFoldDB" id="A0A849HMI6"/>